<accession>A0A3E2WES6</accession>
<sequence length="105" mass="11468">MPYQANSDAACGANASAFGPNAAGTSLPLPFSSTASSRSVRTFHQQTLPRQAPDSPPHTCPPSAKVTKPHSFPPLDVYGFDLWVFFEQVYDILECIIVRECHVQF</sequence>
<evidence type="ECO:0000313" key="2">
    <source>
        <dbReference type="EMBL" id="RGC24744.1"/>
    </source>
</evidence>
<reference evidence="2 3" key="1">
    <citation type="submission" date="2018-08" db="EMBL/GenBank/DDBJ databases">
        <title>A genome reference for cultivated species of the human gut microbiota.</title>
        <authorList>
            <person name="Zou Y."/>
            <person name="Xue W."/>
            <person name="Luo G."/>
        </authorList>
    </citation>
    <scope>NUCLEOTIDE SEQUENCE [LARGE SCALE GENOMIC DNA]</scope>
    <source>
        <strain evidence="2 3">AF19-21</strain>
    </source>
</reference>
<evidence type="ECO:0000256" key="1">
    <source>
        <dbReference type="SAM" id="MobiDB-lite"/>
    </source>
</evidence>
<organism evidence="2 3">
    <name type="scientific">Hungatella hathewayi</name>
    <dbReference type="NCBI Taxonomy" id="154046"/>
    <lineage>
        <taxon>Bacteria</taxon>
        <taxon>Bacillati</taxon>
        <taxon>Bacillota</taxon>
        <taxon>Clostridia</taxon>
        <taxon>Lachnospirales</taxon>
        <taxon>Lachnospiraceae</taxon>
        <taxon>Hungatella</taxon>
    </lineage>
</organism>
<comment type="caution">
    <text evidence="2">The sequence shown here is derived from an EMBL/GenBank/DDBJ whole genome shotgun (WGS) entry which is preliminary data.</text>
</comment>
<gene>
    <name evidence="2" type="ORF">DWX41_21025</name>
</gene>
<dbReference type="AlphaFoldDB" id="A0A3E2WES6"/>
<protein>
    <submittedName>
        <fullName evidence="2">Uncharacterized protein</fullName>
    </submittedName>
</protein>
<name>A0A3E2WES6_9FIRM</name>
<proteinExistence type="predicted"/>
<dbReference type="Proteomes" id="UP000261111">
    <property type="component" value="Unassembled WGS sequence"/>
</dbReference>
<evidence type="ECO:0000313" key="3">
    <source>
        <dbReference type="Proteomes" id="UP000261111"/>
    </source>
</evidence>
<dbReference type="EMBL" id="QVIA01000035">
    <property type="protein sequence ID" value="RGC24744.1"/>
    <property type="molecule type" value="Genomic_DNA"/>
</dbReference>
<feature type="region of interest" description="Disordered" evidence="1">
    <location>
        <begin position="42"/>
        <end position="68"/>
    </location>
</feature>